<evidence type="ECO:0000313" key="2">
    <source>
        <dbReference type="Proteomes" id="UP000715095"/>
    </source>
</evidence>
<protein>
    <submittedName>
        <fullName evidence="1">Uncharacterized protein</fullName>
    </submittedName>
</protein>
<keyword evidence="2" id="KW-1185">Reference proteome</keyword>
<dbReference type="NCBIfam" id="NF041023">
    <property type="entry name" value="PP0621_fam"/>
    <property type="match status" value="1"/>
</dbReference>
<accession>A0ABS2DPN0</accession>
<sequence length="93" mass="10654">MSRILFFLGIIVVIAVSWAISRRRNRLSNEERVELEAFRKAERERGRKTPQAIGEAMEKCEHCGVFFPRREAVRSGTHVYCSARCRDAAQGDA</sequence>
<name>A0ABS2DPN0_9BURK</name>
<organism evidence="1 2">
    <name type="scientific">Sutterella massiliensis</name>
    <dbReference type="NCBI Taxonomy" id="1816689"/>
    <lineage>
        <taxon>Bacteria</taxon>
        <taxon>Pseudomonadati</taxon>
        <taxon>Pseudomonadota</taxon>
        <taxon>Betaproteobacteria</taxon>
        <taxon>Burkholderiales</taxon>
        <taxon>Sutterellaceae</taxon>
        <taxon>Sutterella</taxon>
    </lineage>
</organism>
<dbReference type="EMBL" id="JACJJC010000002">
    <property type="protein sequence ID" value="MBM6703294.1"/>
    <property type="molecule type" value="Genomic_DNA"/>
</dbReference>
<dbReference type="InterPro" id="IPR049708">
    <property type="entry name" value="PP0621-like"/>
</dbReference>
<gene>
    <name evidence="1" type="ORF">H6A60_02070</name>
</gene>
<evidence type="ECO:0000313" key="1">
    <source>
        <dbReference type="EMBL" id="MBM6703294.1"/>
    </source>
</evidence>
<dbReference type="RefSeq" id="WP_205101765.1">
    <property type="nucleotide sequence ID" value="NZ_JACJJC010000002.1"/>
</dbReference>
<reference evidence="1 2" key="1">
    <citation type="journal article" date="2021" name="Sci. Rep.">
        <title>The distribution of antibiotic resistance genes in chicken gut microbiota commensals.</title>
        <authorList>
            <person name="Juricova H."/>
            <person name="Matiasovicova J."/>
            <person name="Kubasova T."/>
            <person name="Cejkova D."/>
            <person name="Rychlik I."/>
        </authorList>
    </citation>
    <scope>NUCLEOTIDE SEQUENCE [LARGE SCALE GENOMIC DNA]</scope>
    <source>
        <strain evidence="1 2">An829</strain>
    </source>
</reference>
<dbReference type="Proteomes" id="UP000715095">
    <property type="component" value="Unassembled WGS sequence"/>
</dbReference>
<proteinExistence type="predicted"/>
<comment type="caution">
    <text evidence="1">The sequence shown here is derived from an EMBL/GenBank/DDBJ whole genome shotgun (WGS) entry which is preliminary data.</text>
</comment>